<dbReference type="SFLD" id="SFLDF00299">
    <property type="entry name" value="anaerobic_ribonucleoside-triph"/>
    <property type="match status" value="1"/>
</dbReference>
<name>A0A9D1I3G0_9FIRM</name>
<accession>A0A9D1I3G0</accession>
<keyword evidence="8 12" id="KW-0560">Oxidoreductase</keyword>
<evidence type="ECO:0000256" key="8">
    <source>
        <dbReference type="ARBA" id="ARBA00023002"/>
    </source>
</evidence>
<dbReference type="PANTHER" id="PTHR30352">
    <property type="entry name" value="PYRUVATE FORMATE-LYASE-ACTIVATING ENZYME"/>
    <property type="match status" value="1"/>
</dbReference>
<dbReference type="EC" id="1.97.1.-" evidence="12"/>
<evidence type="ECO:0000256" key="1">
    <source>
        <dbReference type="ARBA" id="ARBA00001966"/>
    </source>
</evidence>
<keyword evidence="5" id="KW-0004">4Fe-4S</keyword>
<gene>
    <name evidence="13" type="primary">nrdG</name>
    <name evidence="13" type="ORF">IAC50_06895</name>
</gene>
<evidence type="ECO:0000313" key="13">
    <source>
        <dbReference type="EMBL" id="HIU26200.1"/>
    </source>
</evidence>
<comment type="catalytic activity">
    <reaction evidence="11">
        <text>glycyl-[protein] + reduced [flavodoxin] + S-adenosyl-L-methionine = glycin-2-yl radical-[protein] + semiquinone [flavodoxin] + 5'-deoxyadenosine + L-methionine + H(+)</text>
        <dbReference type="Rhea" id="RHEA:61976"/>
        <dbReference type="Rhea" id="RHEA-COMP:10622"/>
        <dbReference type="Rhea" id="RHEA-COMP:14480"/>
        <dbReference type="Rhea" id="RHEA-COMP:15993"/>
        <dbReference type="Rhea" id="RHEA-COMP:15994"/>
        <dbReference type="ChEBI" id="CHEBI:15378"/>
        <dbReference type="ChEBI" id="CHEBI:17319"/>
        <dbReference type="ChEBI" id="CHEBI:29947"/>
        <dbReference type="ChEBI" id="CHEBI:32722"/>
        <dbReference type="ChEBI" id="CHEBI:57618"/>
        <dbReference type="ChEBI" id="CHEBI:57844"/>
        <dbReference type="ChEBI" id="CHEBI:59789"/>
        <dbReference type="ChEBI" id="CHEBI:140311"/>
    </reaction>
</comment>
<comment type="cofactor">
    <cofactor evidence="1">
        <name>[4Fe-4S] cluster</name>
        <dbReference type="ChEBI" id="CHEBI:49883"/>
    </cofactor>
</comment>
<comment type="similarity">
    <text evidence="3 12">Belongs to the organic radical-activating enzymes family.</text>
</comment>
<evidence type="ECO:0000256" key="6">
    <source>
        <dbReference type="ARBA" id="ARBA00022691"/>
    </source>
</evidence>
<dbReference type="SFLD" id="SFLDS00029">
    <property type="entry name" value="Radical_SAM"/>
    <property type="match status" value="1"/>
</dbReference>
<keyword evidence="7" id="KW-0479">Metal-binding</keyword>
<dbReference type="InterPro" id="IPR058240">
    <property type="entry name" value="rSAM_sf"/>
</dbReference>
<dbReference type="GO" id="GO:0046872">
    <property type="term" value="F:metal ion binding"/>
    <property type="evidence" value="ECO:0007669"/>
    <property type="project" value="UniProtKB-KW"/>
</dbReference>
<dbReference type="PROSITE" id="PS01087">
    <property type="entry name" value="RADICAL_ACTIVATING"/>
    <property type="match status" value="1"/>
</dbReference>
<dbReference type="AlphaFoldDB" id="A0A9D1I3G0"/>
<sequence length="171" mass="19024">MKEKNTLRLAGIVRESIVDGPGIRFTVFCQGCPHGCQGCHNPETHDFSGGKEVSLEKILQEIDKDPLLAGVTFSGGEPFCQAGSFARLAELVKERGLSVTVFSGYTYEALTEAAEKDREVRRLLELTDILIDGPYVEEERDLTLQFRGSGNQRIIDMEQTRKTGTVSLWKQ</sequence>
<evidence type="ECO:0000313" key="14">
    <source>
        <dbReference type="Proteomes" id="UP000824090"/>
    </source>
</evidence>
<protein>
    <recommendedName>
        <fullName evidence="4 12">Anaerobic ribonucleoside-triphosphate reductase-activating protein</fullName>
        <ecNumber evidence="12">1.97.1.-</ecNumber>
    </recommendedName>
</protein>
<dbReference type="PANTHER" id="PTHR30352:SF2">
    <property type="entry name" value="ANAEROBIC RIBONUCLEOSIDE-TRIPHOSPHATE REDUCTASE-ACTIVATING PROTEIN"/>
    <property type="match status" value="1"/>
</dbReference>
<evidence type="ECO:0000256" key="4">
    <source>
        <dbReference type="ARBA" id="ARBA00014281"/>
    </source>
</evidence>
<evidence type="ECO:0000256" key="12">
    <source>
        <dbReference type="PIRNR" id="PIRNR000368"/>
    </source>
</evidence>
<organism evidence="13 14">
    <name type="scientific">Candidatus Allocopromorpha excrementigallinarum</name>
    <dbReference type="NCBI Taxonomy" id="2840742"/>
    <lineage>
        <taxon>Bacteria</taxon>
        <taxon>Bacillati</taxon>
        <taxon>Bacillota</taxon>
        <taxon>Clostridia</taxon>
        <taxon>Eubacteriales</taxon>
        <taxon>Eubacteriaceae</taxon>
        <taxon>Eubacteriaceae incertae sedis</taxon>
        <taxon>Candidatus Allocopromorpha</taxon>
    </lineage>
</organism>
<dbReference type="SFLD" id="SFLDG01066">
    <property type="entry name" value="organic_radical-activating_enz"/>
    <property type="match status" value="1"/>
</dbReference>
<dbReference type="InterPro" id="IPR012837">
    <property type="entry name" value="NrdG"/>
</dbReference>
<dbReference type="InterPro" id="IPR013785">
    <property type="entry name" value="Aldolase_TIM"/>
</dbReference>
<dbReference type="EMBL" id="DVMP01000127">
    <property type="protein sequence ID" value="HIU26200.1"/>
    <property type="molecule type" value="Genomic_DNA"/>
</dbReference>
<dbReference type="Proteomes" id="UP000824090">
    <property type="component" value="Unassembled WGS sequence"/>
</dbReference>
<dbReference type="InterPro" id="IPR034457">
    <property type="entry name" value="Organic_radical-activating"/>
</dbReference>
<evidence type="ECO:0000256" key="7">
    <source>
        <dbReference type="ARBA" id="ARBA00022723"/>
    </source>
</evidence>
<dbReference type="Gene3D" id="3.20.20.70">
    <property type="entry name" value="Aldolase class I"/>
    <property type="match status" value="1"/>
</dbReference>
<keyword evidence="6" id="KW-0949">S-adenosyl-L-methionine</keyword>
<dbReference type="SFLD" id="SFLDG01063">
    <property type="entry name" value="activating_enzymes__group_1"/>
    <property type="match status" value="1"/>
</dbReference>
<reference evidence="13" key="2">
    <citation type="journal article" date="2021" name="PeerJ">
        <title>Extensive microbial diversity within the chicken gut microbiome revealed by metagenomics and culture.</title>
        <authorList>
            <person name="Gilroy R."/>
            <person name="Ravi A."/>
            <person name="Getino M."/>
            <person name="Pursley I."/>
            <person name="Horton D.L."/>
            <person name="Alikhan N.F."/>
            <person name="Baker D."/>
            <person name="Gharbi K."/>
            <person name="Hall N."/>
            <person name="Watson M."/>
            <person name="Adriaenssens E.M."/>
            <person name="Foster-Nyarko E."/>
            <person name="Jarju S."/>
            <person name="Secka A."/>
            <person name="Antonio M."/>
            <person name="Oren A."/>
            <person name="Chaudhuri R.R."/>
            <person name="La Ragione R."/>
            <person name="Hildebrand F."/>
            <person name="Pallen M.J."/>
        </authorList>
    </citation>
    <scope>NUCLEOTIDE SEQUENCE</scope>
    <source>
        <strain evidence="13">ChiHcec3-6078</strain>
    </source>
</reference>
<proteinExistence type="inferred from homology"/>
<dbReference type="Pfam" id="PF13353">
    <property type="entry name" value="Fer4_12"/>
    <property type="match status" value="1"/>
</dbReference>
<evidence type="ECO:0000256" key="10">
    <source>
        <dbReference type="ARBA" id="ARBA00023014"/>
    </source>
</evidence>
<comment type="function">
    <text evidence="2 12">Activation of anaerobic ribonucleoside-triphosphate reductase under anaerobic conditions by generation of an organic free radical, using S-adenosylmethionine and reduced flavodoxin as cosubstrates to produce 5'-deoxy-adenosine.</text>
</comment>
<dbReference type="CDD" id="cd01335">
    <property type="entry name" value="Radical_SAM"/>
    <property type="match status" value="1"/>
</dbReference>
<evidence type="ECO:0000256" key="5">
    <source>
        <dbReference type="ARBA" id="ARBA00022485"/>
    </source>
</evidence>
<dbReference type="GO" id="GO:0004748">
    <property type="term" value="F:ribonucleoside-diphosphate reductase activity, thioredoxin disulfide as acceptor"/>
    <property type="evidence" value="ECO:0007669"/>
    <property type="project" value="TreeGrafter"/>
</dbReference>
<dbReference type="GO" id="GO:0051539">
    <property type="term" value="F:4 iron, 4 sulfur cluster binding"/>
    <property type="evidence" value="ECO:0007669"/>
    <property type="project" value="UniProtKB-KW"/>
</dbReference>
<dbReference type="PIRSF" id="PIRSF000368">
    <property type="entry name" value="NrdG"/>
    <property type="match status" value="1"/>
</dbReference>
<dbReference type="GO" id="GO:0043365">
    <property type="term" value="F:[formate-C-acetyltransferase]-activating enzyme activity"/>
    <property type="evidence" value="ECO:0007669"/>
    <property type="project" value="InterPro"/>
</dbReference>
<evidence type="ECO:0000256" key="11">
    <source>
        <dbReference type="ARBA" id="ARBA00047365"/>
    </source>
</evidence>
<dbReference type="NCBIfam" id="TIGR02491">
    <property type="entry name" value="NrdG"/>
    <property type="match status" value="1"/>
</dbReference>
<keyword evidence="9" id="KW-0408">Iron</keyword>
<evidence type="ECO:0000256" key="3">
    <source>
        <dbReference type="ARBA" id="ARBA00009777"/>
    </source>
</evidence>
<dbReference type="SUPFAM" id="SSF102114">
    <property type="entry name" value="Radical SAM enzymes"/>
    <property type="match status" value="1"/>
</dbReference>
<evidence type="ECO:0000256" key="9">
    <source>
        <dbReference type="ARBA" id="ARBA00023004"/>
    </source>
</evidence>
<evidence type="ECO:0000256" key="2">
    <source>
        <dbReference type="ARBA" id="ARBA00003852"/>
    </source>
</evidence>
<dbReference type="InterPro" id="IPR001989">
    <property type="entry name" value="Radical_activat_CS"/>
</dbReference>
<comment type="caution">
    <text evidence="13">The sequence shown here is derived from an EMBL/GenBank/DDBJ whole genome shotgun (WGS) entry which is preliminary data.</text>
</comment>
<keyword evidence="10" id="KW-0411">Iron-sulfur</keyword>
<reference evidence="13" key="1">
    <citation type="submission" date="2020-10" db="EMBL/GenBank/DDBJ databases">
        <authorList>
            <person name="Gilroy R."/>
        </authorList>
    </citation>
    <scope>NUCLEOTIDE SEQUENCE</scope>
    <source>
        <strain evidence="13">ChiHcec3-6078</strain>
    </source>
</reference>
<dbReference type="InterPro" id="IPR007197">
    <property type="entry name" value="rSAM"/>
</dbReference>